<comment type="caution">
    <text evidence="4">The sequence shown here is derived from an EMBL/GenBank/DDBJ whole genome shotgun (WGS) entry which is preliminary data.</text>
</comment>
<dbReference type="RefSeq" id="WP_350412474.1">
    <property type="nucleotide sequence ID" value="NZ_JBEOKT010000008.1"/>
</dbReference>
<dbReference type="PANTHER" id="PTHR44103">
    <property type="entry name" value="PROPROTEIN CONVERTASE P"/>
    <property type="match status" value="1"/>
</dbReference>
<dbReference type="Proteomes" id="UP001476807">
    <property type="component" value="Unassembled WGS sequence"/>
</dbReference>
<keyword evidence="5" id="KW-1185">Reference proteome</keyword>
<dbReference type="InterPro" id="IPR013517">
    <property type="entry name" value="FG-GAP"/>
</dbReference>
<evidence type="ECO:0000256" key="2">
    <source>
        <dbReference type="SAM" id="SignalP"/>
    </source>
</evidence>
<keyword evidence="1 2" id="KW-0732">Signal</keyword>
<name>A0ABV1RVD2_9BACT</name>
<gene>
    <name evidence="4" type="ORF">ABS362_10730</name>
</gene>
<evidence type="ECO:0000313" key="5">
    <source>
        <dbReference type="Proteomes" id="UP001476807"/>
    </source>
</evidence>
<feature type="signal peptide" evidence="2">
    <location>
        <begin position="1"/>
        <end position="18"/>
    </location>
</feature>
<organism evidence="4 5">
    <name type="scientific">Pontibacter populi</name>
    <dbReference type="NCBI Taxonomy" id="890055"/>
    <lineage>
        <taxon>Bacteria</taxon>
        <taxon>Pseudomonadati</taxon>
        <taxon>Bacteroidota</taxon>
        <taxon>Cytophagia</taxon>
        <taxon>Cytophagales</taxon>
        <taxon>Hymenobacteraceae</taxon>
        <taxon>Pontibacter</taxon>
    </lineage>
</organism>
<dbReference type="PANTHER" id="PTHR44103:SF1">
    <property type="entry name" value="PROPROTEIN CONVERTASE P"/>
    <property type="match status" value="1"/>
</dbReference>
<accession>A0ABV1RVD2</accession>
<dbReference type="InterPro" id="IPR028994">
    <property type="entry name" value="Integrin_alpha_N"/>
</dbReference>
<protein>
    <submittedName>
        <fullName evidence="4">T9SS type A sorting domain-containing protein</fullName>
    </submittedName>
</protein>
<dbReference type="Gene3D" id="2.130.10.130">
    <property type="entry name" value="Integrin alpha, N-terminal"/>
    <property type="match status" value="2"/>
</dbReference>
<dbReference type="Pfam" id="PF13517">
    <property type="entry name" value="FG-GAP_3"/>
    <property type="match status" value="2"/>
</dbReference>
<evidence type="ECO:0000259" key="3">
    <source>
        <dbReference type="Pfam" id="PF18962"/>
    </source>
</evidence>
<dbReference type="NCBIfam" id="TIGR04183">
    <property type="entry name" value="Por_Secre_tail"/>
    <property type="match status" value="1"/>
</dbReference>
<sequence>MKKLLTLFLLFAAVTTMAQQPLQFVLRHDVPVTIAQGKLPQPWSGGLSAPQFSTIDLNNDNQPDLFAYDRMQHKVFTWLAVQQNGTWNYKYSPEYEILFPGDLTAWVLLRDYNCDGLKDIFTSTPLGIKVYRQEKGANQLPKFVLAEEAILYNQGVNLQLQSADIPAIEDVDGDGDLDVLVSEFSHGQKLEYYQNMRVENKLNCNSLSFVRSSNWWGGITECDGCNNYVFGAACRVAGPLHTGHTGSSLLLLDMDGDGDKELLTGAVQCDDLVLMENKGTAQQAVMDEISVSFPANTRRASFSKFPAAYYEDVTFDGIPDLLVAPNLANTNEAKPELQRSVWLYKNNGTIDQPDFEFVQDDFLQEQMLDYGEGAYPAFADMDNDGDLDMLVGNIGAYRNGKYVATLSYFQNTGTAVTPAFTLVTDNYLDLESQQLLNIKPTFADITGDGKPDLVLTYKSTQTNATAIVYLPYTGQAISYNWADKRQLHTATDGDAPAFFDADKDGDLDMVLGKASGELQLYTNTGTNYSLAKANLGGISFSFDKRYLHPTTTDIDGDGTIDLITTDDSGTIKVYRNLVAILEQTFTPETDILENQFAESLLSTKLGRGTSITAAALGGAGKLYLVAGTQGGGLYLLQQTSGYQQNPDTPTEELIVEVYPNLAARNGTIVRVQASAPVKFVVYDAIGRKVYNSGSNYKQYNSLPVHNLKAGMYFVRAVNRQGNFKTAKFVVQ</sequence>
<evidence type="ECO:0000313" key="4">
    <source>
        <dbReference type="EMBL" id="MER2998020.1"/>
    </source>
</evidence>
<feature type="chain" id="PRO_5046239077" evidence="2">
    <location>
        <begin position="19"/>
        <end position="731"/>
    </location>
</feature>
<dbReference type="InterPro" id="IPR026444">
    <property type="entry name" value="Secre_tail"/>
</dbReference>
<dbReference type="SUPFAM" id="SSF69318">
    <property type="entry name" value="Integrin alpha N-terminal domain"/>
    <property type="match status" value="2"/>
</dbReference>
<dbReference type="EMBL" id="JBEOKT010000008">
    <property type="protein sequence ID" value="MER2998020.1"/>
    <property type="molecule type" value="Genomic_DNA"/>
</dbReference>
<reference evidence="4 5" key="1">
    <citation type="submission" date="2024-06" db="EMBL/GenBank/DDBJ databases">
        <title>Pontibacter populi HYL7-15.</title>
        <authorList>
            <person name="Kim M.K."/>
        </authorList>
    </citation>
    <scope>NUCLEOTIDE SEQUENCE [LARGE SCALE GENOMIC DNA]</scope>
    <source>
        <strain evidence="4 5">HYL7-15</strain>
    </source>
</reference>
<dbReference type="Pfam" id="PF18962">
    <property type="entry name" value="Por_Secre_tail"/>
    <property type="match status" value="1"/>
</dbReference>
<feature type="domain" description="Secretion system C-terminal sorting" evidence="3">
    <location>
        <begin position="657"/>
        <end position="730"/>
    </location>
</feature>
<proteinExistence type="predicted"/>
<evidence type="ECO:0000256" key="1">
    <source>
        <dbReference type="ARBA" id="ARBA00022729"/>
    </source>
</evidence>